<accession>A0A3D9CV08</accession>
<dbReference type="AlphaFoldDB" id="A0A3D9CV08"/>
<sequence length="195" mass="23097">MIKRKIIIVFLLSMIACKEKKTDCKSIENLNFPKDINIMFNSKQVCDSSSNKWGAVFKLEYDDYNFALLGYNEKIKILIDKKNDLIMCIKSNEVNNFDIIYNDNDKFTYGINEIIFLDNDLMPTYSIGNYGAYKYFNDKENHQTKYCLINTDKIQFESLDYNKILKVYEKITNLKIDNAKCEISPYYKNPYSWEL</sequence>
<evidence type="ECO:0000313" key="1">
    <source>
        <dbReference type="EMBL" id="REC69610.1"/>
    </source>
</evidence>
<evidence type="ECO:0008006" key="3">
    <source>
        <dbReference type="Google" id="ProtNLM"/>
    </source>
</evidence>
<dbReference type="PROSITE" id="PS51257">
    <property type="entry name" value="PROKAR_LIPOPROTEIN"/>
    <property type="match status" value="1"/>
</dbReference>
<organism evidence="1 2">
    <name type="scientific">Chryseobacterium flavum</name>
    <dbReference type="NCBI Taxonomy" id="415851"/>
    <lineage>
        <taxon>Bacteria</taxon>
        <taxon>Pseudomonadati</taxon>
        <taxon>Bacteroidota</taxon>
        <taxon>Flavobacteriia</taxon>
        <taxon>Flavobacteriales</taxon>
        <taxon>Weeksellaceae</taxon>
        <taxon>Chryseobacterium group</taxon>
        <taxon>Chryseobacterium</taxon>
    </lineage>
</organism>
<keyword evidence="2" id="KW-1185">Reference proteome</keyword>
<name>A0A3D9CV08_9FLAO</name>
<proteinExistence type="predicted"/>
<dbReference type="Proteomes" id="UP000256769">
    <property type="component" value="Unassembled WGS sequence"/>
</dbReference>
<dbReference type="EMBL" id="QNUE01000001">
    <property type="protein sequence ID" value="REC69610.1"/>
    <property type="molecule type" value="Genomic_DNA"/>
</dbReference>
<gene>
    <name evidence="1" type="ORF">DRF59_01750</name>
</gene>
<comment type="caution">
    <text evidence="1">The sequence shown here is derived from an EMBL/GenBank/DDBJ whole genome shotgun (WGS) entry which is preliminary data.</text>
</comment>
<protein>
    <recommendedName>
        <fullName evidence="3">Lipoprotein</fullName>
    </recommendedName>
</protein>
<dbReference type="RefSeq" id="WP_115956568.1">
    <property type="nucleotide sequence ID" value="NZ_CBCRVL010000002.1"/>
</dbReference>
<dbReference type="OrthoDB" id="632644at2"/>
<evidence type="ECO:0000313" key="2">
    <source>
        <dbReference type="Proteomes" id="UP000256769"/>
    </source>
</evidence>
<reference evidence="1 2" key="1">
    <citation type="journal article" date="2007" name="Int. J. Syst. Evol. Microbiol.">
        <title>Chryseobacterium flavum sp. nov., isolated from polluted soil.</title>
        <authorList>
            <person name="Zhou Y."/>
            <person name="Dong J."/>
            <person name="Wang X."/>
            <person name="Huang X."/>
            <person name="Zhang K.Y."/>
            <person name="Zhang Y.Q."/>
            <person name="Guo Y.F."/>
            <person name="Lai R."/>
            <person name="Li W.J."/>
        </authorList>
    </citation>
    <scope>NUCLEOTIDE SEQUENCE [LARGE SCALE GENOMIC DNA]</scope>
    <source>
        <strain evidence="1 2">KCTC 12877</strain>
    </source>
</reference>